<dbReference type="InterPro" id="IPR026841">
    <property type="entry name" value="Aur1/Ipt1"/>
</dbReference>
<feature type="region of interest" description="Disordered" evidence="5">
    <location>
        <begin position="436"/>
        <end position="472"/>
    </location>
</feature>
<proteinExistence type="predicted"/>
<dbReference type="EMBL" id="AYKW01000010">
    <property type="protein sequence ID" value="PIL32580.1"/>
    <property type="molecule type" value="Genomic_DNA"/>
</dbReference>
<feature type="transmembrane region" description="Helical" evidence="6">
    <location>
        <begin position="297"/>
        <end position="316"/>
    </location>
</feature>
<evidence type="ECO:0000259" key="7">
    <source>
        <dbReference type="SMART" id="SM00014"/>
    </source>
</evidence>
<keyword evidence="3 6" id="KW-1133">Transmembrane helix</keyword>
<dbReference type="GO" id="GO:0070916">
    <property type="term" value="C:inositol phosphoceramide synthase complex"/>
    <property type="evidence" value="ECO:0007669"/>
    <property type="project" value="TreeGrafter"/>
</dbReference>
<protein>
    <recommendedName>
        <fullName evidence="7">Phosphatidic acid phosphatase type 2/haloperoxidase domain-containing protein</fullName>
    </recommendedName>
</protein>
<dbReference type="PANTHER" id="PTHR31310:SF11">
    <property type="entry name" value="INOSITOL PHOSPHORYLCERAMIDE SYNTHASE CATALYTIC SUBUNIT AUR1"/>
    <property type="match status" value="1"/>
</dbReference>
<dbReference type="STRING" id="1077348.A0A2G8SFM8"/>
<evidence type="ECO:0000313" key="9">
    <source>
        <dbReference type="Proteomes" id="UP000230002"/>
    </source>
</evidence>
<dbReference type="CDD" id="cd03386">
    <property type="entry name" value="PAP2_Aur1_like"/>
    <property type="match status" value="1"/>
</dbReference>
<feature type="transmembrane region" description="Helical" evidence="6">
    <location>
        <begin position="76"/>
        <end position="102"/>
    </location>
</feature>
<feature type="transmembrane region" description="Helical" evidence="6">
    <location>
        <begin position="152"/>
        <end position="173"/>
    </location>
</feature>
<reference evidence="8 9" key="1">
    <citation type="journal article" date="2015" name="Sci. Rep.">
        <title>Chromosome-level genome map provides insights into diverse defense mechanisms in the medicinal fungus Ganoderma sinense.</title>
        <authorList>
            <person name="Zhu Y."/>
            <person name="Xu J."/>
            <person name="Sun C."/>
            <person name="Zhou S."/>
            <person name="Xu H."/>
            <person name="Nelson D.R."/>
            <person name="Qian J."/>
            <person name="Song J."/>
            <person name="Luo H."/>
            <person name="Xiang L."/>
            <person name="Li Y."/>
            <person name="Xu Z."/>
            <person name="Ji A."/>
            <person name="Wang L."/>
            <person name="Lu S."/>
            <person name="Hayward A."/>
            <person name="Sun W."/>
            <person name="Li X."/>
            <person name="Schwartz D.C."/>
            <person name="Wang Y."/>
            <person name="Chen S."/>
        </authorList>
    </citation>
    <scope>NUCLEOTIDE SEQUENCE [LARGE SCALE GENOMIC DNA]</scope>
    <source>
        <strain evidence="8 9">ZZ0214-1</strain>
    </source>
</reference>
<feature type="transmembrane region" description="Helical" evidence="6">
    <location>
        <begin position="49"/>
        <end position="70"/>
    </location>
</feature>
<evidence type="ECO:0000313" key="8">
    <source>
        <dbReference type="EMBL" id="PIL32580.1"/>
    </source>
</evidence>
<name>A0A2G8SFM8_9APHY</name>
<dbReference type="GO" id="GO:0030148">
    <property type="term" value="P:sphingolipid biosynthetic process"/>
    <property type="evidence" value="ECO:0007669"/>
    <property type="project" value="TreeGrafter"/>
</dbReference>
<keyword evidence="4 6" id="KW-0472">Membrane</keyword>
<dbReference type="InterPro" id="IPR052185">
    <property type="entry name" value="IPC_Synthase-Related"/>
</dbReference>
<accession>A0A2G8SFM8</accession>
<feature type="domain" description="Phosphatidic acid phosphatase type 2/haloperoxidase" evidence="7">
    <location>
        <begin position="178"/>
        <end position="316"/>
    </location>
</feature>
<dbReference type="GO" id="GO:0006676">
    <property type="term" value="P:mannosyl diphosphorylinositol ceramide metabolic process"/>
    <property type="evidence" value="ECO:0007669"/>
    <property type="project" value="TreeGrafter"/>
</dbReference>
<dbReference type="OrthoDB" id="5784at2759"/>
<keyword evidence="9" id="KW-1185">Reference proteome</keyword>
<dbReference type="AlphaFoldDB" id="A0A2G8SFM8"/>
<dbReference type="InterPro" id="IPR036938">
    <property type="entry name" value="PAP2/HPO_sf"/>
</dbReference>
<evidence type="ECO:0000256" key="5">
    <source>
        <dbReference type="SAM" id="MobiDB-lite"/>
    </source>
</evidence>
<feature type="transmembrane region" description="Helical" evidence="6">
    <location>
        <begin position="271"/>
        <end position="290"/>
    </location>
</feature>
<dbReference type="GO" id="GO:0016020">
    <property type="term" value="C:membrane"/>
    <property type="evidence" value="ECO:0007669"/>
    <property type="project" value="UniProtKB-SubCell"/>
</dbReference>
<dbReference type="Gene3D" id="1.20.144.10">
    <property type="entry name" value="Phosphatidic acid phosphatase type 2/haloperoxidase"/>
    <property type="match status" value="1"/>
</dbReference>
<evidence type="ECO:0000256" key="1">
    <source>
        <dbReference type="ARBA" id="ARBA00004141"/>
    </source>
</evidence>
<keyword evidence="2 6" id="KW-0812">Transmembrane</keyword>
<sequence length="472" mass="52477">MPFRITVLQPFRRVGVAFVAAVGRLDKSLSPSDTINRLRQYNFTFSDSAYLFDISLATFWLYIMEAPFLFKLMIPILYTVALLIPLTSQFFLPATPILLYLLSFFSSKYIPKEYRPTPSVVLLPTLESVLYGANVSDILTRFTHPILDILAWVPYGVGHYVIPFIVAAFLWLFRPKESLRYWSRAFGFMNLTGVLIQLVFPCAAPWYELIYGLTPADYSIRGSPGGLARIDRLFHSNGYTAAFSNSPLVFGAFPSLHAASATMEALFMSHFFPQTTKYVFVYAAVLYWATMYLTHHYLVDVVGGSCLAVTFFYLMMPEELKSPTAATSPPGALGASSYRSKYEIYDLDEPRGRGHRRGPRSNGAIMRDAEAFELEGLSDAESESEMDITFRSPVVPDSAPASAVPLVKNLNGGGRASPTKKSHRHTASIASLIRAEERGEEGWSPIGSSFAFPPTPTRPQTFEEGRGAGART</sequence>
<dbReference type="InterPro" id="IPR000326">
    <property type="entry name" value="PAP2/HPO"/>
</dbReference>
<evidence type="ECO:0000256" key="3">
    <source>
        <dbReference type="ARBA" id="ARBA00022989"/>
    </source>
</evidence>
<dbReference type="PANTHER" id="PTHR31310">
    <property type="match status" value="1"/>
</dbReference>
<feature type="transmembrane region" description="Helical" evidence="6">
    <location>
        <begin position="185"/>
        <end position="207"/>
    </location>
</feature>
<dbReference type="Proteomes" id="UP000230002">
    <property type="component" value="Unassembled WGS sequence"/>
</dbReference>
<dbReference type="Pfam" id="PF14378">
    <property type="entry name" value="PAP2_3"/>
    <property type="match status" value="1"/>
</dbReference>
<comment type="caution">
    <text evidence="8">The sequence shown here is derived from an EMBL/GenBank/DDBJ whole genome shotgun (WGS) entry which is preliminary data.</text>
</comment>
<dbReference type="SUPFAM" id="SSF48317">
    <property type="entry name" value="Acid phosphatase/Vanadium-dependent haloperoxidase"/>
    <property type="match status" value="1"/>
</dbReference>
<evidence type="ECO:0000256" key="6">
    <source>
        <dbReference type="SAM" id="Phobius"/>
    </source>
</evidence>
<organism evidence="8 9">
    <name type="scientific">Ganoderma sinense ZZ0214-1</name>
    <dbReference type="NCBI Taxonomy" id="1077348"/>
    <lineage>
        <taxon>Eukaryota</taxon>
        <taxon>Fungi</taxon>
        <taxon>Dikarya</taxon>
        <taxon>Basidiomycota</taxon>
        <taxon>Agaricomycotina</taxon>
        <taxon>Agaricomycetes</taxon>
        <taxon>Polyporales</taxon>
        <taxon>Polyporaceae</taxon>
        <taxon>Ganoderma</taxon>
    </lineage>
</organism>
<gene>
    <name evidence="8" type="ORF">GSI_05283</name>
</gene>
<comment type="subcellular location">
    <subcellularLocation>
        <location evidence="1">Membrane</location>
        <topology evidence="1">Multi-pass membrane protein</topology>
    </subcellularLocation>
</comment>
<dbReference type="SMART" id="SM00014">
    <property type="entry name" value="acidPPc"/>
    <property type="match status" value="1"/>
</dbReference>
<evidence type="ECO:0000256" key="2">
    <source>
        <dbReference type="ARBA" id="ARBA00022692"/>
    </source>
</evidence>
<evidence type="ECO:0000256" key="4">
    <source>
        <dbReference type="ARBA" id="ARBA00023136"/>
    </source>
</evidence>